<dbReference type="GO" id="GO:0007165">
    <property type="term" value="P:signal transduction"/>
    <property type="evidence" value="ECO:0007669"/>
    <property type="project" value="UniProtKB-ARBA"/>
</dbReference>
<keyword evidence="11" id="KW-1185">Reference proteome</keyword>
<dbReference type="GeneTree" id="ENSGT01020000230351"/>
<name>A0A803SRV3_ANOCA</name>
<dbReference type="Pfam" id="PF00864">
    <property type="entry name" value="P2X_receptor"/>
    <property type="match status" value="1"/>
</dbReference>
<comment type="subcellular location">
    <subcellularLocation>
        <location evidence="1">Endomembrane system</location>
    </subcellularLocation>
</comment>
<keyword evidence="9" id="KW-0407">Ion channel</keyword>
<evidence type="ECO:0000256" key="2">
    <source>
        <dbReference type="ARBA" id="ARBA00009848"/>
    </source>
</evidence>
<protein>
    <submittedName>
        <fullName evidence="10">Uncharacterized protein</fullName>
    </submittedName>
</protein>
<keyword evidence="7" id="KW-0472">Membrane</keyword>
<dbReference type="PANTHER" id="PTHR10125">
    <property type="entry name" value="P2X PURINOCEPTOR"/>
    <property type="match status" value="1"/>
</dbReference>
<accession>A0A803SRV3</accession>
<evidence type="ECO:0000256" key="7">
    <source>
        <dbReference type="ARBA" id="ARBA00023136"/>
    </source>
</evidence>
<dbReference type="Proteomes" id="UP000001646">
    <property type="component" value="Unplaced"/>
</dbReference>
<reference evidence="10" key="2">
    <citation type="submission" date="2025-08" db="UniProtKB">
        <authorList>
            <consortium name="Ensembl"/>
        </authorList>
    </citation>
    <scope>IDENTIFICATION</scope>
</reference>
<proteinExistence type="inferred from homology"/>
<evidence type="ECO:0000256" key="1">
    <source>
        <dbReference type="ARBA" id="ARBA00004308"/>
    </source>
</evidence>
<keyword evidence="3" id="KW-0813">Transport</keyword>
<evidence type="ECO:0000256" key="3">
    <source>
        <dbReference type="ARBA" id="ARBA00022448"/>
    </source>
</evidence>
<reference evidence="10" key="1">
    <citation type="submission" date="2009-12" db="EMBL/GenBank/DDBJ databases">
        <title>The Genome Sequence of Anolis carolinensis (Green Anole Lizard).</title>
        <authorList>
            <consortium name="The Genome Sequencing Platform"/>
            <person name="Di Palma F."/>
            <person name="Alfoldi J."/>
            <person name="Heiman D."/>
            <person name="Young S."/>
            <person name="Grabherr M."/>
            <person name="Johnson J."/>
            <person name="Lander E.S."/>
            <person name="Lindblad-Toh K."/>
        </authorList>
    </citation>
    <scope>NUCLEOTIDE SEQUENCE [LARGE SCALE GENOMIC DNA]</scope>
    <source>
        <strain evidence="10">JBL SC #1</strain>
    </source>
</reference>
<dbReference type="GO" id="GO:0015267">
    <property type="term" value="F:channel activity"/>
    <property type="evidence" value="ECO:0007669"/>
    <property type="project" value="UniProtKB-ARBA"/>
</dbReference>
<keyword evidence="6" id="KW-0406">Ion transport</keyword>
<dbReference type="Gene3D" id="2.60.490.10">
    <property type="entry name" value="atp-gated p2x4 ion channel domain"/>
    <property type="match status" value="1"/>
</dbReference>
<evidence type="ECO:0000313" key="11">
    <source>
        <dbReference type="Proteomes" id="UP000001646"/>
    </source>
</evidence>
<keyword evidence="5" id="KW-1133">Transmembrane helix</keyword>
<dbReference type="PANTHER" id="PTHR10125:SF4">
    <property type="entry name" value="P2X PURINOCEPTOR 2"/>
    <property type="match status" value="1"/>
</dbReference>
<sequence>MPGCHLPAALVSDLPVILGNPLLGLMRLWRMGTKLGSGSRRETRGAGTERIPSLHVFFPPGEKTGRCVPYNRTKKTCEVKAWCPVEDGTALSEDLAKMAPEFTILIKNNIHFPRFRFSK</sequence>
<evidence type="ECO:0000256" key="9">
    <source>
        <dbReference type="ARBA" id="ARBA00023303"/>
    </source>
</evidence>
<reference evidence="10" key="3">
    <citation type="submission" date="2025-09" db="UniProtKB">
        <authorList>
            <consortium name="Ensembl"/>
        </authorList>
    </citation>
    <scope>IDENTIFICATION</scope>
</reference>
<evidence type="ECO:0000256" key="6">
    <source>
        <dbReference type="ARBA" id="ARBA00023065"/>
    </source>
</evidence>
<keyword evidence="8" id="KW-1071">Ligand-gated ion channel</keyword>
<dbReference type="AlphaFoldDB" id="A0A803SRV3"/>
<dbReference type="InterPro" id="IPR059116">
    <property type="entry name" value="P2X_receptor"/>
</dbReference>
<organism evidence="10 11">
    <name type="scientific">Anolis carolinensis</name>
    <name type="common">Green anole</name>
    <name type="synonym">American chameleon</name>
    <dbReference type="NCBI Taxonomy" id="28377"/>
    <lineage>
        <taxon>Eukaryota</taxon>
        <taxon>Metazoa</taxon>
        <taxon>Chordata</taxon>
        <taxon>Craniata</taxon>
        <taxon>Vertebrata</taxon>
        <taxon>Euteleostomi</taxon>
        <taxon>Lepidosauria</taxon>
        <taxon>Squamata</taxon>
        <taxon>Bifurcata</taxon>
        <taxon>Unidentata</taxon>
        <taxon>Episquamata</taxon>
        <taxon>Toxicofera</taxon>
        <taxon>Iguania</taxon>
        <taxon>Dactyloidae</taxon>
        <taxon>Anolis</taxon>
    </lineage>
</organism>
<dbReference type="GO" id="GO:0034220">
    <property type="term" value="P:monoatomic ion transmembrane transport"/>
    <property type="evidence" value="ECO:0007669"/>
    <property type="project" value="UniProtKB-KW"/>
</dbReference>
<evidence type="ECO:0000256" key="8">
    <source>
        <dbReference type="ARBA" id="ARBA00023286"/>
    </source>
</evidence>
<evidence type="ECO:0000313" key="10">
    <source>
        <dbReference type="Ensembl" id="ENSACAP00000025693.1"/>
    </source>
</evidence>
<evidence type="ECO:0000256" key="4">
    <source>
        <dbReference type="ARBA" id="ARBA00022692"/>
    </source>
</evidence>
<evidence type="ECO:0000256" key="5">
    <source>
        <dbReference type="ARBA" id="ARBA00022989"/>
    </source>
</evidence>
<dbReference type="InParanoid" id="A0A803SRV3"/>
<comment type="similarity">
    <text evidence="2">Belongs to the P2X receptor family.</text>
</comment>
<keyword evidence="4" id="KW-0812">Transmembrane</keyword>
<dbReference type="GO" id="GO:0012505">
    <property type="term" value="C:endomembrane system"/>
    <property type="evidence" value="ECO:0007669"/>
    <property type="project" value="UniProtKB-SubCell"/>
</dbReference>
<dbReference type="Ensembl" id="ENSACAT00000043957.1">
    <property type="protein sequence ID" value="ENSACAP00000025693.1"/>
    <property type="gene ID" value="ENSACAG00000034653.1"/>
</dbReference>
<dbReference type="InterPro" id="IPR027309">
    <property type="entry name" value="P2X_extracellular_dom_sf"/>
</dbReference>